<dbReference type="InterPro" id="IPR029466">
    <property type="entry name" value="NAM-associated_C"/>
</dbReference>
<dbReference type="AlphaFoldDB" id="A0A7J7LI21"/>
<organism evidence="3 4">
    <name type="scientific">Kingdonia uniflora</name>
    <dbReference type="NCBI Taxonomy" id="39325"/>
    <lineage>
        <taxon>Eukaryota</taxon>
        <taxon>Viridiplantae</taxon>
        <taxon>Streptophyta</taxon>
        <taxon>Embryophyta</taxon>
        <taxon>Tracheophyta</taxon>
        <taxon>Spermatophyta</taxon>
        <taxon>Magnoliopsida</taxon>
        <taxon>Ranunculales</taxon>
        <taxon>Circaeasteraceae</taxon>
        <taxon>Kingdonia</taxon>
    </lineage>
</organism>
<dbReference type="Pfam" id="PF14303">
    <property type="entry name" value="NAM-associated"/>
    <property type="match status" value="1"/>
</dbReference>
<accession>A0A7J7LI21</accession>
<dbReference type="EMBL" id="JACGCM010002271">
    <property type="protein sequence ID" value="KAF6142232.1"/>
    <property type="molecule type" value="Genomic_DNA"/>
</dbReference>
<gene>
    <name evidence="3" type="ORF">GIB67_012081</name>
</gene>
<feature type="compositionally biased region" description="Basic residues" evidence="1">
    <location>
        <begin position="52"/>
        <end position="68"/>
    </location>
</feature>
<dbReference type="Proteomes" id="UP000541444">
    <property type="component" value="Unassembled WGS sequence"/>
</dbReference>
<protein>
    <recommendedName>
        <fullName evidence="2">No apical meristem-associated C-terminal domain-containing protein</fullName>
    </recommendedName>
</protein>
<feature type="region of interest" description="Disordered" evidence="1">
    <location>
        <begin position="16"/>
        <end position="72"/>
    </location>
</feature>
<reference evidence="3 4" key="1">
    <citation type="journal article" date="2020" name="IScience">
        <title>Genome Sequencing of the Endangered Kingdonia uniflora (Circaeasteraceae, Ranunculales) Reveals Potential Mechanisms of Evolutionary Specialization.</title>
        <authorList>
            <person name="Sun Y."/>
            <person name="Deng T."/>
            <person name="Zhang A."/>
            <person name="Moore M.J."/>
            <person name="Landis J.B."/>
            <person name="Lin N."/>
            <person name="Zhang H."/>
            <person name="Zhang X."/>
            <person name="Huang J."/>
            <person name="Zhang X."/>
            <person name="Sun H."/>
            <person name="Wang H."/>
        </authorList>
    </citation>
    <scope>NUCLEOTIDE SEQUENCE [LARGE SCALE GENOMIC DNA]</scope>
    <source>
        <strain evidence="3">TB1705</strain>
        <tissue evidence="3">Leaf</tissue>
    </source>
</reference>
<evidence type="ECO:0000259" key="2">
    <source>
        <dbReference type="Pfam" id="PF14303"/>
    </source>
</evidence>
<proteinExistence type="predicted"/>
<evidence type="ECO:0000313" key="4">
    <source>
        <dbReference type="Proteomes" id="UP000541444"/>
    </source>
</evidence>
<evidence type="ECO:0000256" key="1">
    <source>
        <dbReference type="SAM" id="MobiDB-lite"/>
    </source>
</evidence>
<sequence length="115" mass="13358">MLTFQQVVRVAKISVKMASSTSSRRRNSSNNSSPATNLNEDDDEVVSPNKNQRPRGRKAGKELRRRKGTNYEIPRISELSELMGSYVEDRKNAHERKLKLQEFEHDERIMRINIT</sequence>
<name>A0A7J7LI21_9MAGN</name>
<evidence type="ECO:0000313" key="3">
    <source>
        <dbReference type="EMBL" id="KAF6142232.1"/>
    </source>
</evidence>
<comment type="caution">
    <text evidence="3">The sequence shown here is derived from an EMBL/GenBank/DDBJ whole genome shotgun (WGS) entry which is preliminary data.</text>
</comment>
<feature type="domain" description="No apical meristem-associated C-terminal" evidence="2">
    <location>
        <begin position="16"/>
        <end position="114"/>
    </location>
</feature>
<keyword evidence="4" id="KW-1185">Reference proteome</keyword>